<dbReference type="SUPFAM" id="SSF101898">
    <property type="entry name" value="NHL repeat"/>
    <property type="match status" value="1"/>
</dbReference>
<name>A0AAD7P5Q4_QUISA</name>
<proteinExistence type="predicted"/>
<keyword evidence="1" id="KW-0812">Transmembrane</keyword>
<keyword evidence="1" id="KW-0472">Membrane</keyword>
<dbReference type="Proteomes" id="UP001163823">
    <property type="component" value="Chromosome 14"/>
</dbReference>
<comment type="caution">
    <text evidence="2">The sequence shown here is derived from an EMBL/GenBank/DDBJ whole genome shotgun (WGS) entry which is preliminary data.</text>
</comment>
<keyword evidence="3" id="KW-1185">Reference proteome</keyword>
<evidence type="ECO:0000313" key="2">
    <source>
        <dbReference type="EMBL" id="KAJ7943017.1"/>
    </source>
</evidence>
<feature type="transmembrane region" description="Helical" evidence="1">
    <location>
        <begin position="354"/>
        <end position="372"/>
    </location>
</feature>
<dbReference type="InterPro" id="IPR011042">
    <property type="entry name" value="6-blade_b-propeller_TolB-like"/>
</dbReference>
<gene>
    <name evidence="2" type="ORF">O6P43_032620</name>
</gene>
<dbReference type="EMBL" id="JARAOO010000014">
    <property type="protein sequence ID" value="KAJ7943017.1"/>
    <property type="molecule type" value="Genomic_DNA"/>
</dbReference>
<dbReference type="AlphaFoldDB" id="A0AAD7P5Q4"/>
<keyword evidence="1" id="KW-1133">Transmembrane helix</keyword>
<dbReference type="Gene3D" id="2.120.10.30">
    <property type="entry name" value="TolB, C-terminal domain"/>
    <property type="match status" value="1"/>
</dbReference>
<evidence type="ECO:0000313" key="3">
    <source>
        <dbReference type="Proteomes" id="UP001163823"/>
    </source>
</evidence>
<dbReference type="PANTHER" id="PTHR31460:SF3">
    <property type="entry name" value="MESOCENTIN"/>
    <property type="match status" value="1"/>
</dbReference>
<dbReference type="PANTHER" id="PTHR31460">
    <property type="match status" value="1"/>
</dbReference>
<reference evidence="2" key="1">
    <citation type="journal article" date="2023" name="Science">
        <title>Elucidation of the pathway for biosynthesis of saponin adjuvants from the soapbark tree.</title>
        <authorList>
            <person name="Reed J."/>
            <person name="Orme A."/>
            <person name="El-Demerdash A."/>
            <person name="Owen C."/>
            <person name="Martin L.B.B."/>
            <person name="Misra R.C."/>
            <person name="Kikuchi S."/>
            <person name="Rejzek M."/>
            <person name="Martin A.C."/>
            <person name="Harkess A."/>
            <person name="Leebens-Mack J."/>
            <person name="Louveau T."/>
            <person name="Stephenson M.J."/>
            <person name="Osbourn A."/>
        </authorList>
    </citation>
    <scope>NUCLEOTIDE SEQUENCE</scope>
    <source>
        <strain evidence="2">S10</strain>
    </source>
</reference>
<protein>
    <submittedName>
        <fullName evidence="2">Six-bladed beta-propeller, TolB-like protein</fullName>
    </submittedName>
</protein>
<dbReference type="GO" id="GO:0005783">
    <property type="term" value="C:endoplasmic reticulum"/>
    <property type="evidence" value="ECO:0007669"/>
    <property type="project" value="TreeGrafter"/>
</dbReference>
<sequence>MENTNHILRRQQYEKAAMSIISSTKTKTIIVLFLISIPISVLAHKPHIIDFRFPNLYPHALAWDPSAQHFLVGSHNRRIIASVSDAGVADTFIHDPSLPENVTVLGLAVDFYKHRLLVVLHALDPLPRFNALAAYDLRTRKRIFLSLLPTDEDEASAGTPRENANDVAVDFKGNAYVTNSIGNYIWKVNEKGEASIFSRSPQYTAHPVDHESPWSFFGLNGIAYVSKGYFLVVQSNTGKMFKVDEDDGTARLVLLNEDLNWADGIAIRRDGVVLVMSTTKLWLLKSQDSWGEGVVYDKIDLNVEGFATSVTVGAEDRAYVLYGHVDEGIMGKVGRESFGIEEVRSERESKEENVWIFVLVGLGLAYFLFWRFQMRKLMTNMDKKTT</sequence>
<evidence type="ECO:0000256" key="1">
    <source>
        <dbReference type="SAM" id="Phobius"/>
    </source>
</evidence>
<dbReference type="InterPro" id="IPR053224">
    <property type="entry name" value="Sensory_adhesion_molecule"/>
</dbReference>
<organism evidence="2 3">
    <name type="scientific">Quillaja saponaria</name>
    <name type="common">Soap bark tree</name>
    <dbReference type="NCBI Taxonomy" id="32244"/>
    <lineage>
        <taxon>Eukaryota</taxon>
        <taxon>Viridiplantae</taxon>
        <taxon>Streptophyta</taxon>
        <taxon>Embryophyta</taxon>
        <taxon>Tracheophyta</taxon>
        <taxon>Spermatophyta</taxon>
        <taxon>Magnoliopsida</taxon>
        <taxon>eudicotyledons</taxon>
        <taxon>Gunneridae</taxon>
        <taxon>Pentapetalae</taxon>
        <taxon>rosids</taxon>
        <taxon>fabids</taxon>
        <taxon>Fabales</taxon>
        <taxon>Quillajaceae</taxon>
        <taxon>Quillaja</taxon>
    </lineage>
</organism>
<accession>A0AAD7P5Q4</accession>
<dbReference type="KEGG" id="qsa:O6P43_032620"/>
<dbReference type="FunFam" id="2.120.10.30:FF:000089">
    <property type="entry name" value="Calcium-dependent phosphotriesterase superfamily protein"/>
    <property type="match status" value="1"/>
</dbReference>